<dbReference type="AlphaFoldDB" id="A0AAV0U123"/>
<reference evidence="2" key="1">
    <citation type="submission" date="2022-12" db="EMBL/GenBank/DDBJ databases">
        <authorList>
            <person name="Webb A."/>
        </authorList>
    </citation>
    <scope>NUCLEOTIDE SEQUENCE</scope>
    <source>
        <strain evidence="2">Pd1</strain>
    </source>
</reference>
<evidence type="ECO:0000313" key="2">
    <source>
        <dbReference type="EMBL" id="CAI5730595.1"/>
    </source>
</evidence>
<feature type="region of interest" description="Disordered" evidence="1">
    <location>
        <begin position="425"/>
        <end position="519"/>
    </location>
</feature>
<dbReference type="PANTHER" id="PTHR23164">
    <property type="entry name" value="EARLY ENDOSOME ANTIGEN 1"/>
    <property type="match status" value="1"/>
</dbReference>
<keyword evidence="3" id="KW-1185">Reference proteome</keyword>
<comment type="caution">
    <text evidence="2">The sequence shown here is derived from an EMBL/GenBank/DDBJ whole genome shotgun (WGS) entry which is preliminary data.</text>
</comment>
<dbReference type="Proteomes" id="UP001162029">
    <property type="component" value="Unassembled WGS sequence"/>
</dbReference>
<evidence type="ECO:0000313" key="3">
    <source>
        <dbReference type="Proteomes" id="UP001162029"/>
    </source>
</evidence>
<accession>A0AAV0U123</accession>
<name>A0AAV0U123_9STRA</name>
<evidence type="ECO:0000256" key="1">
    <source>
        <dbReference type="SAM" id="MobiDB-lite"/>
    </source>
</evidence>
<dbReference type="EMBL" id="CANTFM010000828">
    <property type="protein sequence ID" value="CAI5730595.1"/>
    <property type="molecule type" value="Genomic_DNA"/>
</dbReference>
<proteinExistence type="predicted"/>
<protein>
    <submittedName>
        <fullName evidence="2">Uncharacterized protein</fullName>
    </submittedName>
</protein>
<dbReference type="PANTHER" id="PTHR23164:SF29">
    <property type="entry name" value="E3 UBIQUITIN-PROTEIN LIGASE PIB1"/>
    <property type="match status" value="1"/>
</dbReference>
<organism evidence="2 3">
    <name type="scientific">Peronospora destructor</name>
    <dbReference type="NCBI Taxonomy" id="86335"/>
    <lineage>
        <taxon>Eukaryota</taxon>
        <taxon>Sar</taxon>
        <taxon>Stramenopiles</taxon>
        <taxon>Oomycota</taxon>
        <taxon>Peronosporomycetes</taxon>
        <taxon>Peronosporales</taxon>
        <taxon>Peronosporaceae</taxon>
        <taxon>Peronospora</taxon>
    </lineage>
</organism>
<gene>
    <name evidence="2" type="ORF">PDE001_LOCUS4553</name>
</gene>
<feature type="region of interest" description="Disordered" evidence="1">
    <location>
        <begin position="43"/>
        <end position="66"/>
    </location>
</feature>
<sequence length="519" mass="59184">MRQKQRILNGEHKVEMLKSSENWYQYVTGHAADLGNKDMKILEAGRNERGDDLKESSRLQKDDESDIKSVVKELSASRSCSKEKVEKREIWAKVEDVYSVSKPQEKDEDMMMTSQIRSLLQQLAEAFEMLTNRLLEEEESLQHASTQLEGEIDSINAFMERMESEESALCATEKTSLAKESQVRRSEADLIEQRARTMIESYKQMQAEHLKYPTELDKIRSCRSEREKPILPREAELEAAKKLIKNRNYYDRKACADFVKRFKVDKEMKEVRDVFDWLKNVIERDIKRMEKWLDLSRKERKEIENLKVKGKEINWDKDMLERIPALKEIQKKIARQSGFGHKGGNSEAKLADAVHPSEQWIVELLKYKKNISEIDVKLLKDISVTVDAAVAEEDVVNSNLKKMKTDKEYVLNSIRFIDQEEAKAIRSTGKGGVPGRHSPGSESGSFVNGDEQPTPIAHTPSPKPARTTSPRPAPTALPAPSKHAVSPSKFSPSMTNTTPSPAPASKPRPALTTPRSDEF</sequence>